<dbReference type="InterPro" id="IPR006710">
    <property type="entry name" value="Glyco_hydro_43"/>
</dbReference>
<keyword evidence="10" id="KW-1185">Reference proteome</keyword>
<protein>
    <submittedName>
        <fullName evidence="9">Family 43 glycosylhydrolase</fullName>
    </submittedName>
</protein>
<dbReference type="PANTHER" id="PTHR43772">
    <property type="entry name" value="ENDO-1,4-BETA-XYLANASE"/>
    <property type="match status" value="1"/>
</dbReference>
<feature type="active site" description="Proton donor" evidence="6">
    <location>
        <position position="220"/>
    </location>
</feature>
<evidence type="ECO:0000313" key="10">
    <source>
        <dbReference type="Proteomes" id="UP001139344"/>
    </source>
</evidence>
<sequence>MNLINERILLIFLSSLLLVSCRNSKDNSTLQKQETSKTEIIKNPIHKGYYADPSVIQHGDRFFIYATIDPWGGDSLAVLETKNFQKFKTHKLNWPTKKACTSPTSKDAMVWAPGVTKGKNGKFYMYISVGSEIWVGESETPLGPWKNAKEDGSPLIKSSLYPDYHMIDAHCFIDSDGQAYLYWGSGWDWVNGRCFAVKLKDDMVNFDGEIKDVTPPNYFEAPYILKKNNRYYLMYSDGKAIDSTYKIRYSVSDNPLGPFEEGVNSPIATTNAEKKIYGPGHHSVFTKNGQYYILYHQIKPQEKDYVLRQLRLDSLNFTQDGEIEKINFKGVATFSE</sequence>
<evidence type="ECO:0000256" key="3">
    <source>
        <dbReference type="ARBA" id="ARBA00022801"/>
    </source>
</evidence>
<keyword evidence="2" id="KW-0624">Polysaccharide degradation</keyword>
<evidence type="ECO:0000256" key="2">
    <source>
        <dbReference type="ARBA" id="ARBA00022651"/>
    </source>
</evidence>
<comment type="caution">
    <text evidence="9">The sequence shown here is derived from an EMBL/GenBank/DDBJ whole genome shotgun (WGS) entry which is preliminary data.</text>
</comment>
<evidence type="ECO:0000313" key="9">
    <source>
        <dbReference type="EMBL" id="MCG9972860.1"/>
    </source>
</evidence>
<evidence type="ECO:0000256" key="6">
    <source>
        <dbReference type="PIRSR" id="PIRSR606710-1"/>
    </source>
</evidence>
<keyword evidence="5 8" id="KW-0326">Glycosidase</keyword>
<evidence type="ECO:0000256" key="1">
    <source>
        <dbReference type="ARBA" id="ARBA00009865"/>
    </source>
</evidence>
<feature type="active site" description="Proton acceptor" evidence="6">
    <location>
        <position position="52"/>
    </location>
</feature>
<evidence type="ECO:0000256" key="5">
    <source>
        <dbReference type="ARBA" id="ARBA00023295"/>
    </source>
</evidence>
<evidence type="ECO:0000256" key="7">
    <source>
        <dbReference type="PIRSR" id="PIRSR606710-2"/>
    </source>
</evidence>
<organism evidence="9 10">
    <name type="scientific">Christiangramia crocea</name>
    <dbReference type="NCBI Taxonomy" id="2904124"/>
    <lineage>
        <taxon>Bacteria</taxon>
        <taxon>Pseudomonadati</taxon>
        <taxon>Bacteroidota</taxon>
        <taxon>Flavobacteriia</taxon>
        <taxon>Flavobacteriales</taxon>
        <taxon>Flavobacteriaceae</taxon>
        <taxon>Christiangramia</taxon>
    </lineage>
</organism>
<dbReference type="Gene3D" id="2.115.10.20">
    <property type="entry name" value="Glycosyl hydrolase domain, family 43"/>
    <property type="match status" value="1"/>
</dbReference>
<keyword evidence="4" id="KW-0119">Carbohydrate metabolism</keyword>
<dbReference type="EMBL" id="JAJSON010000025">
    <property type="protein sequence ID" value="MCG9972860.1"/>
    <property type="molecule type" value="Genomic_DNA"/>
</dbReference>
<dbReference type="RefSeq" id="WP_240100212.1">
    <property type="nucleotide sequence ID" value="NZ_JAJSON010000025.1"/>
</dbReference>
<gene>
    <name evidence="9" type="ORF">LU635_14510</name>
</gene>
<dbReference type="GO" id="GO:0004553">
    <property type="term" value="F:hydrolase activity, hydrolyzing O-glycosyl compounds"/>
    <property type="evidence" value="ECO:0007669"/>
    <property type="project" value="InterPro"/>
</dbReference>
<dbReference type="InterPro" id="IPR052176">
    <property type="entry name" value="Glycosyl_Hydrlase_43_Enz"/>
</dbReference>
<reference evidence="9" key="1">
    <citation type="submission" date="2021-12" db="EMBL/GenBank/DDBJ databases">
        <title>Description of Gramella crocea sp. nov., a new bacterium isolated from activated sludge.</title>
        <authorList>
            <person name="Zhang X."/>
        </authorList>
    </citation>
    <scope>NUCLEOTIDE SEQUENCE</scope>
    <source>
        <strain evidence="9">YB25</strain>
    </source>
</reference>
<keyword evidence="3 8" id="KW-0378">Hydrolase</keyword>
<dbReference type="Proteomes" id="UP001139344">
    <property type="component" value="Unassembled WGS sequence"/>
</dbReference>
<dbReference type="InterPro" id="IPR023296">
    <property type="entry name" value="Glyco_hydro_beta-prop_sf"/>
</dbReference>
<dbReference type="GO" id="GO:0045493">
    <property type="term" value="P:xylan catabolic process"/>
    <property type="evidence" value="ECO:0007669"/>
    <property type="project" value="UniProtKB-KW"/>
</dbReference>
<dbReference type="AlphaFoldDB" id="A0A9X1UYX4"/>
<proteinExistence type="inferred from homology"/>
<evidence type="ECO:0000256" key="4">
    <source>
        <dbReference type="ARBA" id="ARBA00023277"/>
    </source>
</evidence>
<dbReference type="PANTHER" id="PTHR43772:SF2">
    <property type="entry name" value="PUTATIVE (AFU_ORTHOLOGUE AFUA_2G04480)-RELATED"/>
    <property type="match status" value="1"/>
</dbReference>
<dbReference type="CDD" id="cd18608">
    <property type="entry name" value="GH43_F5-8_typeC-like"/>
    <property type="match status" value="1"/>
</dbReference>
<comment type="similarity">
    <text evidence="1 8">Belongs to the glycosyl hydrolase 43 family.</text>
</comment>
<keyword evidence="2" id="KW-0858">Xylan degradation</keyword>
<dbReference type="SUPFAM" id="SSF75005">
    <property type="entry name" value="Arabinanase/levansucrase/invertase"/>
    <property type="match status" value="1"/>
</dbReference>
<name>A0A9X1UYX4_9FLAO</name>
<dbReference type="PROSITE" id="PS51257">
    <property type="entry name" value="PROKAR_LIPOPROTEIN"/>
    <property type="match status" value="1"/>
</dbReference>
<feature type="site" description="Important for catalytic activity, responsible for pKa modulation of the active site Glu and correct orientation of both the proton donor and substrate" evidence="7">
    <location>
        <position position="168"/>
    </location>
</feature>
<dbReference type="Pfam" id="PF04616">
    <property type="entry name" value="Glyco_hydro_43"/>
    <property type="match status" value="1"/>
</dbReference>
<evidence type="ECO:0000256" key="8">
    <source>
        <dbReference type="RuleBase" id="RU361187"/>
    </source>
</evidence>
<accession>A0A9X1UYX4</accession>